<dbReference type="SUPFAM" id="SSF52833">
    <property type="entry name" value="Thioredoxin-like"/>
    <property type="match status" value="1"/>
</dbReference>
<evidence type="ECO:0000313" key="2">
    <source>
        <dbReference type="EMBL" id="ASM77625.1"/>
    </source>
</evidence>
<dbReference type="OrthoDB" id="6560050at2"/>
<dbReference type="RefSeq" id="WP_089416693.1">
    <property type="nucleotide sequence ID" value="NZ_CP022423.1"/>
</dbReference>
<dbReference type="CDD" id="cd02965">
    <property type="entry name" value="HyaE"/>
    <property type="match status" value="1"/>
</dbReference>
<protein>
    <submittedName>
        <fullName evidence="2">Hydrogenase</fullName>
    </submittedName>
</protein>
<keyword evidence="3" id="KW-1185">Reference proteome</keyword>
<organism evidence="2 3">
    <name type="scientific">Vitreoscilla filiformis</name>
    <dbReference type="NCBI Taxonomy" id="63"/>
    <lineage>
        <taxon>Bacteria</taxon>
        <taxon>Pseudomonadati</taxon>
        <taxon>Pseudomonadota</taxon>
        <taxon>Betaproteobacteria</taxon>
        <taxon>Neisseriales</taxon>
        <taxon>Neisseriaceae</taxon>
        <taxon>Vitreoscilla</taxon>
    </lineage>
</organism>
<evidence type="ECO:0000256" key="1">
    <source>
        <dbReference type="ARBA" id="ARBA00009004"/>
    </source>
</evidence>
<dbReference type="KEGG" id="vff:VITFI_CDS1847"/>
<dbReference type="EMBL" id="CP022423">
    <property type="protein sequence ID" value="ASM77625.1"/>
    <property type="molecule type" value="Genomic_DNA"/>
</dbReference>
<proteinExistence type="inferred from homology"/>
<dbReference type="InterPro" id="IPR036249">
    <property type="entry name" value="Thioredoxin-like_sf"/>
</dbReference>
<accession>A0A221KF72</accession>
<dbReference type="Gene3D" id="3.40.30.10">
    <property type="entry name" value="Glutaredoxin"/>
    <property type="match status" value="1"/>
</dbReference>
<dbReference type="InterPro" id="IPR010893">
    <property type="entry name" value="NiFe-hyd_mat_HyaE"/>
</dbReference>
<reference evidence="2 3" key="1">
    <citation type="submission" date="2017-07" db="EMBL/GenBank/DDBJ databases">
        <title>Complete Genome Sequence of the cosmetic ferment Vitreoscilla filiformis (ATCC15551).</title>
        <authorList>
            <person name="Contreras S."/>
            <person name="Sagory-Zalkind P."/>
            <person name="Blanquart H."/>
            <person name="Iltis A."/>
            <person name="Morand S.C."/>
        </authorList>
    </citation>
    <scope>NUCLEOTIDE SEQUENCE [LARGE SCALE GENOMIC DNA]</scope>
    <source>
        <strain evidence="2 3">ATCC 15551</strain>
    </source>
</reference>
<gene>
    <name evidence="2" type="ORF">VITFI_CDS1847</name>
</gene>
<dbReference type="Pfam" id="PF07449">
    <property type="entry name" value="HyaE"/>
    <property type="match status" value="1"/>
</dbReference>
<evidence type="ECO:0000313" key="3">
    <source>
        <dbReference type="Proteomes" id="UP000199729"/>
    </source>
</evidence>
<comment type="similarity">
    <text evidence="1">Belongs to the HupG/HyaE family.</text>
</comment>
<sequence>MTTEHPLIHRLADQFNATWLTLATHDAFIAQGGEQVLFFSGDPVRFNEVLDVAVVLPELQKAFGGRFSLGTVCRADEDALARRWGVQRWPSLVFVRDGLYLGCIPGMLDWTDYLARVADVLAQPGGRPPIALMANAAAPACH</sequence>
<name>A0A221KF72_VITFI</name>
<dbReference type="AlphaFoldDB" id="A0A221KF72"/>
<dbReference type="Proteomes" id="UP000199729">
    <property type="component" value="Chromosome"/>
</dbReference>